<reference evidence="1" key="1">
    <citation type="submission" date="2022-10" db="EMBL/GenBank/DDBJ databases">
        <title>Catenovulum adriacola sp. nov. isolated in the Harbour of Susak.</title>
        <authorList>
            <person name="Schoch T."/>
            <person name="Reich S.J."/>
            <person name="Stoeferle S."/>
            <person name="Flaiz M."/>
            <person name="Kazda M."/>
            <person name="Riedel C.U."/>
            <person name="Duerre P."/>
        </authorList>
    </citation>
    <scope>NUCLEOTIDE SEQUENCE</scope>
    <source>
        <strain evidence="1">TS8</strain>
    </source>
</reference>
<protein>
    <recommendedName>
        <fullName evidence="3">FAD dependent oxidoreductase</fullName>
    </recommendedName>
</protein>
<organism evidence="1 2">
    <name type="scientific">Catenovulum adriaticum</name>
    <dbReference type="NCBI Taxonomy" id="2984846"/>
    <lineage>
        <taxon>Bacteria</taxon>
        <taxon>Pseudomonadati</taxon>
        <taxon>Pseudomonadota</taxon>
        <taxon>Gammaproteobacteria</taxon>
        <taxon>Alteromonadales</taxon>
        <taxon>Alteromonadaceae</taxon>
        <taxon>Catenovulum</taxon>
    </lineage>
</organism>
<sequence>MFDIVLIGSGLIAESFLEGLLQTEKPLKVCVVAPSGYPSSPLKTVELDGGLVTSMYSGCRGLGAGWHGVIPSKYIGNDESLKLLRSWYGDMRKQSLLCDSDSRVFVPYRVHRPKMRNLNSVHFISGLVRRIHGRDKNPSIELADGQMLACKKVYCAAGPINTYSLFARSSDLHDSFKLNSFMGDHVTAYLGYVSNKYSPPDMARHGGGFSYQTQLLHDCVIFKRPAVCDFNNADNVANYTRAWSNQKTDIIKKLITNGSAGLIGEALFNKFGIVLPSRGTNVYAQIESKQIFRLINNSWVTNEESLKKVFATISLLRAGVSGLSVPEKYKVGVGIHFFGNIQPLSSDSCIKVLDASIDQHLGPYHHTFFKCVKAYELGKCYDK</sequence>
<proteinExistence type="predicted"/>
<name>A0ABY7AJ71_9ALTE</name>
<evidence type="ECO:0008006" key="3">
    <source>
        <dbReference type="Google" id="ProtNLM"/>
    </source>
</evidence>
<dbReference type="RefSeq" id="WP_268073593.1">
    <property type="nucleotide sequence ID" value="NZ_CP109965.1"/>
</dbReference>
<dbReference type="EMBL" id="CP109965">
    <property type="protein sequence ID" value="WAJ69375.1"/>
    <property type="molecule type" value="Genomic_DNA"/>
</dbReference>
<evidence type="ECO:0000313" key="2">
    <source>
        <dbReference type="Proteomes" id="UP001163726"/>
    </source>
</evidence>
<gene>
    <name evidence="1" type="ORF">OLW01_09290</name>
</gene>
<keyword evidence="2" id="KW-1185">Reference proteome</keyword>
<evidence type="ECO:0000313" key="1">
    <source>
        <dbReference type="EMBL" id="WAJ69375.1"/>
    </source>
</evidence>
<accession>A0ABY7AJ71</accession>
<dbReference type="Proteomes" id="UP001163726">
    <property type="component" value="Chromosome"/>
</dbReference>